<evidence type="ECO:0000313" key="3">
    <source>
        <dbReference type="Proteomes" id="UP000265489"/>
    </source>
</evidence>
<protein>
    <submittedName>
        <fullName evidence="2">M48 family peptidase</fullName>
    </submittedName>
</protein>
<dbReference type="Proteomes" id="UP000265489">
    <property type="component" value="Unassembled WGS sequence"/>
</dbReference>
<accession>A0A395WC57</accession>
<evidence type="ECO:0000259" key="1">
    <source>
        <dbReference type="Pfam" id="PF01863"/>
    </source>
</evidence>
<proteinExistence type="predicted"/>
<dbReference type="CDD" id="cd07344">
    <property type="entry name" value="M48_yhfN_like"/>
    <property type="match status" value="1"/>
</dbReference>
<name>A0A395WC57_9FIRM</name>
<dbReference type="InterPro" id="IPR053136">
    <property type="entry name" value="UTP_pyrophosphatase-like"/>
</dbReference>
<dbReference type="EMBL" id="QRYQ01000010">
    <property type="protein sequence ID" value="RGU91530.1"/>
    <property type="molecule type" value="Genomic_DNA"/>
</dbReference>
<dbReference type="PANTHER" id="PTHR30399">
    <property type="entry name" value="UNCHARACTERIZED PROTEIN YGJP"/>
    <property type="match status" value="1"/>
</dbReference>
<dbReference type="GeneID" id="66578773"/>
<dbReference type="PANTHER" id="PTHR30399:SF1">
    <property type="entry name" value="UTP PYROPHOSPHATASE"/>
    <property type="match status" value="1"/>
</dbReference>
<sequence length="206" mass="24645">MEYILHKKSNCKRIKIRVVKGVVCVSAPLNVSTREIDDFVNEQLAWIKNQLSKYTLSKENDLISLLGKKYRLHYIDQRVCYVEGDDLYLYPDQTLIQKFLKQNAKKYIDLRFEFFCEQLHIHNISLQYGFYKSKWGSCTPSKHKICFNVNLIFMPLEFVDAIILHELAHLFHLNHSKDFYNLLCTWMPNYKEIVKENKKKQLPKLY</sequence>
<reference evidence="2 3" key="1">
    <citation type="submission" date="2018-08" db="EMBL/GenBank/DDBJ databases">
        <title>A genome reference for cultivated species of the human gut microbiota.</title>
        <authorList>
            <person name="Zou Y."/>
            <person name="Xue W."/>
            <person name="Luo G."/>
        </authorList>
    </citation>
    <scope>NUCLEOTIDE SEQUENCE [LARGE SCALE GENOMIC DNA]</scope>
    <source>
        <strain evidence="2 3">AF15-20</strain>
    </source>
</reference>
<organism evidence="2 3">
    <name type="scientific">Holdemanella biformis</name>
    <dbReference type="NCBI Taxonomy" id="1735"/>
    <lineage>
        <taxon>Bacteria</taxon>
        <taxon>Bacillati</taxon>
        <taxon>Bacillota</taxon>
        <taxon>Erysipelotrichia</taxon>
        <taxon>Erysipelotrichales</taxon>
        <taxon>Erysipelotrichaceae</taxon>
        <taxon>Holdemanella</taxon>
    </lineage>
</organism>
<dbReference type="Gene3D" id="3.30.2010.10">
    <property type="entry name" value="Metalloproteases ('zincins'), catalytic domain"/>
    <property type="match status" value="1"/>
</dbReference>
<dbReference type="RefSeq" id="WP_118325183.1">
    <property type="nucleotide sequence ID" value="NZ_QRYH01000002.1"/>
</dbReference>
<gene>
    <name evidence="2" type="ORF">DWW32_06590</name>
</gene>
<dbReference type="Pfam" id="PF01863">
    <property type="entry name" value="YgjP-like"/>
    <property type="match status" value="1"/>
</dbReference>
<comment type="caution">
    <text evidence="2">The sequence shown here is derived from an EMBL/GenBank/DDBJ whole genome shotgun (WGS) entry which is preliminary data.</text>
</comment>
<dbReference type="AlphaFoldDB" id="A0A395WC57"/>
<feature type="domain" description="YgjP-like metallopeptidase" evidence="1">
    <location>
        <begin position="12"/>
        <end position="196"/>
    </location>
</feature>
<dbReference type="InterPro" id="IPR002725">
    <property type="entry name" value="YgjP-like_metallopeptidase"/>
</dbReference>
<evidence type="ECO:0000313" key="2">
    <source>
        <dbReference type="EMBL" id="RGU91530.1"/>
    </source>
</evidence>